<dbReference type="SUPFAM" id="SSF82784">
    <property type="entry name" value="OsmC-like"/>
    <property type="match status" value="1"/>
</dbReference>
<dbReference type="Gene3D" id="3.30.300.20">
    <property type="match status" value="1"/>
</dbReference>
<proteinExistence type="predicted"/>
<dbReference type="PANTHER" id="PTHR35368">
    <property type="entry name" value="HYDROPEROXIDE REDUCTASE"/>
    <property type="match status" value="1"/>
</dbReference>
<dbReference type="InterPro" id="IPR003718">
    <property type="entry name" value="OsmC/Ohr_fam"/>
</dbReference>
<dbReference type="InterPro" id="IPR036102">
    <property type="entry name" value="OsmC/Ohrsf"/>
</dbReference>
<dbReference type="InterPro" id="IPR015946">
    <property type="entry name" value="KH_dom-like_a/b"/>
</dbReference>
<dbReference type="EMBL" id="CAWUHD010000091">
    <property type="protein sequence ID" value="CAK7230176.1"/>
    <property type="molecule type" value="Genomic_DNA"/>
</dbReference>
<organism evidence="1 2">
    <name type="scientific">Sporothrix eucalyptigena</name>
    <dbReference type="NCBI Taxonomy" id="1812306"/>
    <lineage>
        <taxon>Eukaryota</taxon>
        <taxon>Fungi</taxon>
        <taxon>Dikarya</taxon>
        <taxon>Ascomycota</taxon>
        <taxon>Pezizomycotina</taxon>
        <taxon>Sordariomycetes</taxon>
        <taxon>Sordariomycetidae</taxon>
        <taxon>Ophiostomatales</taxon>
        <taxon>Ophiostomataceae</taxon>
        <taxon>Sporothrix</taxon>
    </lineage>
</organism>
<comment type="caution">
    <text evidence="1">The sequence shown here is derived from an EMBL/GenBank/DDBJ whole genome shotgun (WGS) entry which is preliminary data.</text>
</comment>
<reference evidence="1 2" key="1">
    <citation type="submission" date="2024-01" db="EMBL/GenBank/DDBJ databases">
        <authorList>
            <person name="Allen C."/>
            <person name="Tagirdzhanova G."/>
        </authorList>
    </citation>
    <scope>NUCLEOTIDE SEQUENCE [LARGE SCALE GENOMIC DNA]</scope>
</reference>
<gene>
    <name evidence="1" type="ORF">SEUCBS140593_007496</name>
</gene>
<evidence type="ECO:0000313" key="1">
    <source>
        <dbReference type="EMBL" id="CAK7230176.1"/>
    </source>
</evidence>
<evidence type="ECO:0008006" key="3">
    <source>
        <dbReference type="Google" id="ProtNLM"/>
    </source>
</evidence>
<name>A0ABP0CFJ8_9PEZI</name>
<protein>
    <recommendedName>
        <fullName evidence="3">OsmC family protein</fullName>
    </recommendedName>
</protein>
<sequence length="192" mass="20344">MARYFVAASLRRSLTAAVAPRVTPHISRAAFSATSRAASGTLPVRVHGEGTGTKQSLSVPDKPYTFSSDTYTVLGGGDTSPSPVVYSLASLGSCNQVTGSLVARDHGIRLGRWSVDVEGALPTDVLVKGAPEGNPNWESVTLKVSVQTDIAGGTNDPKFQHFVSEVERRCPITALFRLSGVKLTSEWVNESL</sequence>
<evidence type="ECO:0000313" key="2">
    <source>
        <dbReference type="Proteomes" id="UP001642482"/>
    </source>
</evidence>
<dbReference type="Pfam" id="PF02566">
    <property type="entry name" value="OsmC"/>
    <property type="match status" value="1"/>
</dbReference>
<dbReference type="PANTHER" id="PTHR35368:SF1">
    <property type="entry name" value="HYDROPEROXIDE REDUCTASE"/>
    <property type="match status" value="1"/>
</dbReference>
<keyword evidence="2" id="KW-1185">Reference proteome</keyword>
<dbReference type="Proteomes" id="UP001642482">
    <property type="component" value="Unassembled WGS sequence"/>
</dbReference>
<dbReference type="InterPro" id="IPR052924">
    <property type="entry name" value="OsmC/Ohr_hydroprdx_reductase"/>
</dbReference>
<accession>A0ABP0CFJ8</accession>